<protein>
    <submittedName>
        <fullName evidence="1">Uncharacterized protein</fullName>
    </submittedName>
</protein>
<reference evidence="1" key="1">
    <citation type="submission" date="2023-07" db="EMBL/GenBank/DDBJ databases">
        <title>draft genome sequence of fig (Ficus carica).</title>
        <authorList>
            <person name="Takahashi T."/>
            <person name="Nishimura K."/>
        </authorList>
    </citation>
    <scope>NUCLEOTIDE SEQUENCE</scope>
</reference>
<dbReference type="Proteomes" id="UP001187192">
    <property type="component" value="Unassembled WGS sequence"/>
</dbReference>
<evidence type="ECO:0000313" key="1">
    <source>
        <dbReference type="EMBL" id="GMN49449.1"/>
    </source>
</evidence>
<sequence>MNDALQKPFVAEEVVAALKAMAAEKSPDKLAESLEFEASSSTDVARTAWWKKLWSLSIPNKMKVVCVACLSQRLAYC</sequence>
<name>A0AA88DJ92_FICCA</name>
<accession>A0AA88DJ92</accession>
<gene>
    <name evidence="1" type="ORF">TIFTF001_018625</name>
</gene>
<dbReference type="AlphaFoldDB" id="A0AA88DJ92"/>
<proteinExistence type="predicted"/>
<organism evidence="1 2">
    <name type="scientific">Ficus carica</name>
    <name type="common">Common fig</name>
    <dbReference type="NCBI Taxonomy" id="3494"/>
    <lineage>
        <taxon>Eukaryota</taxon>
        <taxon>Viridiplantae</taxon>
        <taxon>Streptophyta</taxon>
        <taxon>Embryophyta</taxon>
        <taxon>Tracheophyta</taxon>
        <taxon>Spermatophyta</taxon>
        <taxon>Magnoliopsida</taxon>
        <taxon>eudicotyledons</taxon>
        <taxon>Gunneridae</taxon>
        <taxon>Pentapetalae</taxon>
        <taxon>rosids</taxon>
        <taxon>fabids</taxon>
        <taxon>Rosales</taxon>
        <taxon>Moraceae</taxon>
        <taxon>Ficeae</taxon>
        <taxon>Ficus</taxon>
    </lineage>
</organism>
<evidence type="ECO:0000313" key="2">
    <source>
        <dbReference type="Proteomes" id="UP001187192"/>
    </source>
</evidence>
<keyword evidence="2" id="KW-1185">Reference proteome</keyword>
<dbReference type="EMBL" id="BTGU01000031">
    <property type="protein sequence ID" value="GMN49449.1"/>
    <property type="molecule type" value="Genomic_DNA"/>
</dbReference>
<comment type="caution">
    <text evidence="1">The sequence shown here is derived from an EMBL/GenBank/DDBJ whole genome shotgun (WGS) entry which is preliminary data.</text>
</comment>